<accession>A0A4Y2VMN0</accession>
<organism evidence="1 2">
    <name type="scientific">Araneus ventricosus</name>
    <name type="common">Orbweaver spider</name>
    <name type="synonym">Epeira ventricosa</name>
    <dbReference type="NCBI Taxonomy" id="182803"/>
    <lineage>
        <taxon>Eukaryota</taxon>
        <taxon>Metazoa</taxon>
        <taxon>Ecdysozoa</taxon>
        <taxon>Arthropoda</taxon>
        <taxon>Chelicerata</taxon>
        <taxon>Arachnida</taxon>
        <taxon>Araneae</taxon>
        <taxon>Araneomorphae</taxon>
        <taxon>Entelegynae</taxon>
        <taxon>Araneoidea</taxon>
        <taxon>Araneidae</taxon>
        <taxon>Araneus</taxon>
    </lineage>
</organism>
<protein>
    <submittedName>
        <fullName evidence="1">Uncharacterized protein</fullName>
    </submittedName>
</protein>
<dbReference type="Proteomes" id="UP000499080">
    <property type="component" value="Unassembled WGS sequence"/>
</dbReference>
<proteinExistence type="predicted"/>
<evidence type="ECO:0000313" key="2">
    <source>
        <dbReference type="Proteomes" id="UP000499080"/>
    </source>
</evidence>
<evidence type="ECO:0000313" key="1">
    <source>
        <dbReference type="EMBL" id="GBO25564.1"/>
    </source>
</evidence>
<reference evidence="1 2" key="1">
    <citation type="journal article" date="2019" name="Sci. Rep.">
        <title>Orb-weaving spider Araneus ventricosus genome elucidates the spidroin gene catalogue.</title>
        <authorList>
            <person name="Kono N."/>
            <person name="Nakamura H."/>
            <person name="Ohtoshi R."/>
            <person name="Moran D.A.P."/>
            <person name="Shinohara A."/>
            <person name="Yoshida Y."/>
            <person name="Fujiwara M."/>
            <person name="Mori M."/>
            <person name="Tomita M."/>
            <person name="Arakawa K."/>
        </authorList>
    </citation>
    <scope>NUCLEOTIDE SEQUENCE [LARGE SCALE GENOMIC DNA]</scope>
</reference>
<sequence length="99" mass="11446">MERKHEKWKKNRSNFLLNVMAISYYTFPPSIRQDLDTRPYKTLLFWRQTSESSIGPHRRTFGSAVQTVCEPLTGTSKIRTAQGLVNILCCPKCGWGNPR</sequence>
<gene>
    <name evidence="1" type="ORF">AVEN_165881_1</name>
</gene>
<comment type="caution">
    <text evidence="1">The sequence shown here is derived from an EMBL/GenBank/DDBJ whole genome shotgun (WGS) entry which is preliminary data.</text>
</comment>
<dbReference type="EMBL" id="BGPR01048553">
    <property type="protein sequence ID" value="GBO25564.1"/>
    <property type="molecule type" value="Genomic_DNA"/>
</dbReference>
<name>A0A4Y2VMN0_ARAVE</name>
<dbReference type="AlphaFoldDB" id="A0A4Y2VMN0"/>
<keyword evidence="2" id="KW-1185">Reference proteome</keyword>